<keyword evidence="4" id="KW-1185">Reference proteome</keyword>
<dbReference type="InterPro" id="IPR005754">
    <property type="entry name" value="Sortase"/>
</dbReference>
<sequence length="236" mass="25302">MPRRRRRRPWYRTRAYRLTRTAVLATVLVVWGVRCAGPHQPTGPERAAGASVQAADGADGAGGPAAPSARGATGAVPSAPPPEPLPRSRATHLRIPSLGIDAPVVAVGLDENRQLQTPPVDRPKVVGWYDRGPSPGEAGTAIAVGHRDTATGAAVFAALGQVKPGRHIEVRRADGRTAVYTVDRVKVFDKTRFPDQEVYGRARRPELHLITCGGLYTRRTGYSSNIVVFSHLTSTK</sequence>
<protein>
    <submittedName>
        <fullName evidence="3">Class F sortase</fullName>
    </submittedName>
</protein>
<proteinExistence type="predicted"/>
<dbReference type="Gene3D" id="2.40.260.10">
    <property type="entry name" value="Sortase"/>
    <property type="match status" value="1"/>
</dbReference>
<evidence type="ECO:0000256" key="1">
    <source>
        <dbReference type="ARBA" id="ARBA00022801"/>
    </source>
</evidence>
<dbReference type="NCBIfam" id="NF033748">
    <property type="entry name" value="class_F_sortase"/>
    <property type="match status" value="1"/>
</dbReference>
<dbReference type="InterPro" id="IPR042001">
    <property type="entry name" value="Sortase_F"/>
</dbReference>
<dbReference type="Proteomes" id="UP000635996">
    <property type="component" value="Unassembled WGS sequence"/>
</dbReference>
<dbReference type="EMBL" id="JAATEL010000001">
    <property type="protein sequence ID" value="NJP12971.1"/>
    <property type="molecule type" value="Genomic_DNA"/>
</dbReference>
<gene>
    <name evidence="3" type="ORF">HCJ95_01390</name>
</gene>
<organism evidence="3 4">
    <name type="scientific">Streptomyces thermoviolaceus subsp. thermoviolaceus</name>
    <dbReference type="NCBI Taxonomy" id="66860"/>
    <lineage>
        <taxon>Bacteria</taxon>
        <taxon>Bacillati</taxon>
        <taxon>Actinomycetota</taxon>
        <taxon>Actinomycetes</taxon>
        <taxon>Kitasatosporales</taxon>
        <taxon>Streptomycetaceae</taxon>
        <taxon>Streptomyces</taxon>
    </lineage>
</organism>
<dbReference type="SUPFAM" id="SSF63817">
    <property type="entry name" value="Sortase"/>
    <property type="match status" value="1"/>
</dbReference>
<dbReference type="RefSeq" id="WP_125498497.1">
    <property type="nucleotide sequence ID" value="NZ_BMVZ01000003.1"/>
</dbReference>
<accession>A0ABX0YKF7</accession>
<dbReference type="Pfam" id="PF04203">
    <property type="entry name" value="Sortase"/>
    <property type="match status" value="1"/>
</dbReference>
<feature type="region of interest" description="Disordered" evidence="2">
    <location>
        <begin position="41"/>
        <end position="89"/>
    </location>
</feature>
<keyword evidence="1" id="KW-0378">Hydrolase</keyword>
<comment type="caution">
    <text evidence="3">The sequence shown here is derived from an EMBL/GenBank/DDBJ whole genome shotgun (WGS) entry which is preliminary data.</text>
</comment>
<evidence type="ECO:0000313" key="3">
    <source>
        <dbReference type="EMBL" id="NJP12971.1"/>
    </source>
</evidence>
<name>A0ABX0YKF7_STRTL</name>
<evidence type="ECO:0000313" key="4">
    <source>
        <dbReference type="Proteomes" id="UP000635996"/>
    </source>
</evidence>
<dbReference type="CDD" id="cd05829">
    <property type="entry name" value="Sortase_F"/>
    <property type="match status" value="1"/>
</dbReference>
<dbReference type="InterPro" id="IPR023365">
    <property type="entry name" value="Sortase_dom-sf"/>
</dbReference>
<feature type="compositionally biased region" description="Low complexity" evidence="2">
    <location>
        <begin position="46"/>
        <end position="77"/>
    </location>
</feature>
<reference evidence="3 4" key="1">
    <citation type="submission" date="2020-03" db="EMBL/GenBank/DDBJ databases">
        <title>WGS of actinomycetes isolated from Thailand.</title>
        <authorList>
            <person name="Thawai C."/>
        </authorList>
    </citation>
    <scope>NUCLEOTIDE SEQUENCE [LARGE SCALE GENOMIC DNA]</scope>
    <source>
        <strain evidence="3 4">NBRC 13905</strain>
    </source>
</reference>
<evidence type="ECO:0000256" key="2">
    <source>
        <dbReference type="SAM" id="MobiDB-lite"/>
    </source>
</evidence>